<evidence type="ECO:0000313" key="4">
    <source>
        <dbReference type="Proteomes" id="UP001596201"/>
    </source>
</evidence>
<evidence type="ECO:0000256" key="1">
    <source>
        <dbReference type="ARBA" id="ARBA00023284"/>
    </source>
</evidence>
<comment type="caution">
    <text evidence="3">The sequence shown here is derived from an EMBL/GenBank/DDBJ whole genome shotgun (WGS) entry which is preliminary data.</text>
</comment>
<dbReference type="Gene3D" id="3.40.30.10">
    <property type="entry name" value="Glutaredoxin"/>
    <property type="match status" value="1"/>
</dbReference>
<dbReference type="SUPFAM" id="SSF52833">
    <property type="entry name" value="Thioredoxin-like"/>
    <property type="match status" value="1"/>
</dbReference>
<dbReference type="AlphaFoldDB" id="A0ABD5RDA3"/>
<dbReference type="InterPro" id="IPR050455">
    <property type="entry name" value="Tpx_Peroxidase_subfamily"/>
</dbReference>
<dbReference type="InterPro" id="IPR013766">
    <property type="entry name" value="Thioredoxin_domain"/>
</dbReference>
<evidence type="ECO:0000313" key="3">
    <source>
        <dbReference type="EMBL" id="MFC5368029.1"/>
    </source>
</evidence>
<dbReference type="PROSITE" id="PS51352">
    <property type="entry name" value="THIOREDOXIN_2"/>
    <property type="match status" value="1"/>
</dbReference>
<organism evidence="3 4">
    <name type="scientific">Salinirubrum litoreum</name>
    <dbReference type="NCBI Taxonomy" id="1126234"/>
    <lineage>
        <taxon>Archaea</taxon>
        <taxon>Methanobacteriati</taxon>
        <taxon>Methanobacteriota</taxon>
        <taxon>Stenosarchaea group</taxon>
        <taxon>Halobacteria</taxon>
        <taxon>Halobacteriales</taxon>
        <taxon>Haloferacaceae</taxon>
        <taxon>Salinirubrum</taxon>
    </lineage>
</organism>
<dbReference type="Proteomes" id="UP001596201">
    <property type="component" value="Unassembled WGS sequence"/>
</dbReference>
<dbReference type="RefSeq" id="WP_227230268.1">
    <property type="nucleotide sequence ID" value="NZ_JAJCVJ010000002.1"/>
</dbReference>
<reference evidence="3 4" key="1">
    <citation type="journal article" date="2019" name="Int. J. Syst. Evol. Microbiol.">
        <title>The Global Catalogue of Microorganisms (GCM) 10K type strain sequencing project: providing services to taxonomists for standard genome sequencing and annotation.</title>
        <authorList>
            <consortium name="The Broad Institute Genomics Platform"/>
            <consortium name="The Broad Institute Genome Sequencing Center for Infectious Disease"/>
            <person name="Wu L."/>
            <person name="Ma J."/>
        </authorList>
    </citation>
    <scope>NUCLEOTIDE SEQUENCE [LARGE SCALE GENOMIC DNA]</scope>
    <source>
        <strain evidence="3 4">CGMCC 1.12237</strain>
    </source>
</reference>
<proteinExistence type="predicted"/>
<name>A0ABD5RDA3_9EURY</name>
<sequence length="170" mass="18992">MVDFDVVDLGETDHVETGEQAPDFTRPLVNAEYWADASLSDLTDESPVLLVFHSMDGAFPATYTWKELTSRAFDETYDVQVVGISISTPYEHKDLIAEREMDYPLFSDPANGVAAEYGVVHDLDGMAGVTEPRPAVFLVDTDGTVRYDWVAEEWPEFPDYDEIESALADL</sequence>
<dbReference type="InterPro" id="IPR000866">
    <property type="entry name" value="AhpC/TSA"/>
</dbReference>
<dbReference type="Pfam" id="PF00578">
    <property type="entry name" value="AhpC-TSA"/>
    <property type="match status" value="1"/>
</dbReference>
<accession>A0ABD5RDA3</accession>
<keyword evidence="4" id="KW-1185">Reference proteome</keyword>
<dbReference type="PANTHER" id="PTHR43110">
    <property type="entry name" value="THIOL PEROXIDASE"/>
    <property type="match status" value="1"/>
</dbReference>
<dbReference type="InterPro" id="IPR036249">
    <property type="entry name" value="Thioredoxin-like_sf"/>
</dbReference>
<protein>
    <submittedName>
        <fullName evidence="3">Redoxin domain-containing protein</fullName>
    </submittedName>
</protein>
<feature type="domain" description="Thioredoxin" evidence="2">
    <location>
        <begin position="15"/>
        <end position="170"/>
    </location>
</feature>
<dbReference type="EMBL" id="JBHSKX010000002">
    <property type="protein sequence ID" value="MFC5368029.1"/>
    <property type="molecule type" value="Genomic_DNA"/>
</dbReference>
<evidence type="ECO:0000259" key="2">
    <source>
        <dbReference type="PROSITE" id="PS51352"/>
    </source>
</evidence>
<keyword evidence="1" id="KW-0676">Redox-active center</keyword>
<dbReference type="PANTHER" id="PTHR43110:SF1">
    <property type="entry name" value="THIOL PEROXIDASE"/>
    <property type="match status" value="1"/>
</dbReference>
<gene>
    <name evidence="3" type="ORF">ACFPJ5_13920</name>
</gene>